<dbReference type="Proteomes" id="UP000306635">
    <property type="component" value="Unassembled WGS sequence"/>
</dbReference>
<evidence type="ECO:0000313" key="6">
    <source>
        <dbReference type="EMBL" id="TLX69609.1"/>
    </source>
</evidence>
<evidence type="ECO:0000259" key="5">
    <source>
        <dbReference type="Pfam" id="PF13657"/>
    </source>
</evidence>
<organism evidence="6 7">
    <name type="scientific">Pseudomonas nicosulfuronedens</name>
    <dbReference type="NCBI Taxonomy" id="2571105"/>
    <lineage>
        <taxon>Bacteria</taxon>
        <taxon>Pseudomonadati</taxon>
        <taxon>Pseudomonadota</taxon>
        <taxon>Gammaproteobacteria</taxon>
        <taxon>Pseudomonadales</taxon>
        <taxon>Pseudomonadaceae</taxon>
        <taxon>Pseudomonas</taxon>
    </lineage>
</organism>
<dbReference type="OrthoDB" id="9805913at2"/>
<dbReference type="NCBIfam" id="TIGR03071">
    <property type="entry name" value="couple_hipA"/>
    <property type="match status" value="1"/>
</dbReference>
<evidence type="ECO:0000259" key="4">
    <source>
        <dbReference type="Pfam" id="PF07804"/>
    </source>
</evidence>
<feature type="domain" description="HipA-like C-terminal" evidence="4">
    <location>
        <begin position="146"/>
        <end position="377"/>
    </location>
</feature>
<dbReference type="PANTHER" id="PTHR37419:SF1">
    <property type="entry name" value="SERINE_THREONINE-PROTEIN KINASE TOXIN HIPA"/>
    <property type="match status" value="1"/>
</dbReference>
<reference evidence="6 7" key="1">
    <citation type="submission" date="2019-04" db="EMBL/GenBank/DDBJ databases">
        <authorList>
            <person name="Li M."/>
        </authorList>
    </citation>
    <scope>NUCLEOTIDE SEQUENCE [LARGE SCALE GENOMIC DNA]</scope>
    <source>
        <strain evidence="6 7">LAM1902</strain>
    </source>
</reference>
<protein>
    <submittedName>
        <fullName evidence="6">Type II toxin-antitoxin system HipA family toxin</fullName>
    </submittedName>
</protein>
<dbReference type="AlphaFoldDB" id="A0A5R9QK67"/>
<sequence length="417" mass="47066">MSRSLEVLINDDHVATLSEQNEVWQLTYTPDWRMRADAFDLAPSLPRSKGVILDGASERPVQWFFDNLLPEEQARQLLANDAKIVATDNFGLLAYYGAESAGAVTLLPDATQPLATGMKPLPDDVLSQRIRNLPRVALATGAPKRMSLAGAQHKLPVVIKEGKLFEPEGNTISTHILKPDNETGFYSHSVANEWFVMSLARIAGLNVPDVEIRRVPEPVYLIERFDRRIRDDEVERVHMLDGCQILGISSHFKYQQATMETMRKLIELVRTKAVTRIRLYKWLVFNLLVGNDDSHLKNLSFEVRPDGFELAPHYDLVCTSVYGAEPTPWLSSLLTWPLEGLRTHDDLTFEATLNMGAHLGLTARQSTRLLEEVIEPVMAEGPNLLKECQPQMSAGECRQTRIIWHGVIKDMHARLTR</sequence>
<dbReference type="PANTHER" id="PTHR37419">
    <property type="entry name" value="SERINE/THREONINE-PROTEIN KINASE TOXIN HIPA"/>
    <property type="match status" value="1"/>
</dbReference>
<evidence type="ECO:0000256" key="3">
    <source>
        <dbReference type="ARBA" id="ARBA00022777"/>
    </source>
</evidence>
<accession>A0A5R9QK67</accession>
<comment type="caution">
    <text evidence="6">The sequence shown here is derived from an EMBL/GenBank/DDBJ whole genome shotgun (WGS) entry which is preliminary data.</text>
</comment>
<comment type="similarity">
    <text evidence="1">Belongs to the HipA Ser/Thr kinase family.</text>
</comment>
<dbReference type="RefSeq" id="WP_138526996.1">
    <property type="nucleotide sequence ID" value="NZ_SWDV01000098.1"/>
</dbReference>
<dbReference type="InterPro" id="IPR012893">
    <property type="entry name" value="HipA-like_C"/>
</dbReference>
<keyword evidence="2" id="KW-0808">Transferase</keyword>
<dbReference type="GO" id="GO:0004674">
    <property type="term" value="F:protein serine/threonine kinase activity"/>
    <property type="evidence" value="ECO:0007669"/>
    <property type="project" value="TreeGrafter"/>
</dbReference>
<feature type="domain" description="HipA N-terminal subdomain 1" evidence="5">
    <location>
        <begin position="5"/>
        <end position="106"/>
    </location>
</feature>
<evidence type="ECO:0000256" key="2">
    <source>
        <dbReference type="ARBA" id="ARBA00022679"/>
    </source>
</evidence>
<evidence type="ECO:0000313" key="7">
    <source>
        <dbReference type="Proteomes" id="UP000306635"/>
    </source>
</evidence>
<gene>
    <name evidence="6" type="ORF">FAS41_30540</name>
</gene>
<dbReference type="Gene3D" id="1.10.1070.20">
    <property type="match status" value="1"/>
</dbReference>
<dbReference type="EMBL" id="SWDV01000098">
    <property type="protein sequence ID" value="TLX69609.1"/>
    <property type="molecule type" value="Genomic_DNA"/>
</dbReference>
<evidence type="ECO:0000256" key="1">
    <source>
        <dbReference type="ARBA" id="ARBA00010164"/>
    </source>
</evidence>
<dbReference type="Pfam" id="PF07804">
    <property type="entry name" value="HipA_C"/>
    <property type="match status" value="1"/>
</dbReference>
<dbReference type="Pfam" id="PF13657">
    <property type="entry name" value="Couple_hipA"/>
    <property type="match status" value="1"/>
</dbReference>
<keyword evidence="7" id="KW-1185">Reference proteome</keyword>
<keyword evidence="3" id="KW-0418">Kinase</keyword>
<dbReference type="InterPro" id="IPR052028">
    <property type="entry name" value="HipA_Ser/Thr_kinase"/>
</dbReference>
<dbReference type="GeneID" id="300409144"/>
<dbReference type="GO" id="GO:0005829">
    <property type="term" value="C:cytosol"/>
    <property type="evidence" value="ECO:0007669"/>
    <property type="project" value="TreeGrafter"/>
</dbReference>
<name>A0A5R9QK67_9PSED</name>
<dbReference type="InterPro" id="IPR017508">
    <property type="entry name" value="HipA_N1"/>
</dbReference>
<proteinExistence type="inferred from homology"/>